<dbReference type="AlphaFoldDB" id="A0A2T6ZFJ5"/>
<protein>
    <recommendedName>
        <fullName evidence="4">Extracellular membrane protein CFEM domain-containing protein</fullName>
    </recommendedName>
</protein>
<dbReference type="OrthoDB" id="10429868at2759"/>
<comment type="caution">
    <text evidence="2">The sequence shown here is derived from an EMBL/GenBank/DDBJ whole genome shotgun (WGS) entry which is preliminary data.</text>
</comment>
<proteinExistence type="predicted"/>
<organism evidence="2 3">
    <name type="scientific">Tuber borchii</name>
    <name type="common">White truffle</name>
    <dbReference type="NCBI Taxonomy" id="42251"/>
    <lineage>
        <taxon>Eukaryota</taxon>
        <taxon>Fungi</taxon>
        <taxon>Dikarya</taxon>
        <taxon>Ascomycota</taxon>
        <taxon>Pezizomycotina</taxon>
        <taxon>Pezizomycetes</taxon>
        <taxon>Pezizales</taxon>
        <taxon>Tuberaceae</taxon>
        <taxon>Tuber</taxon>
    </lineage>
</organism>
<evidence type="ECO:0000313" key="3">
    <source>
        <dbReference type="Proteomes" id="UP000244722"/>
    </source>
</evidence>
<evidence type="ECO:0000313" key="2">
    <source>
        <dbReference type="EMBL" id="PUU74253.1"/>
    </source>
</evidence>
<name>A0A2T6ZFJ5_TUBBO</name>
<feature type="signal peptide" evidence="1">
    <location>
        <begin position="1"/>
        <end position="18"/>
    </location>
</feature>
<keyword evidence="3" id="KW-1185">Reference proteome</keyword>
<accession>A0A2T6ZFJ5</accession>
<evidence type="ECO:0008006" key="4">
    <source>
        <dbReference type="Google" id="ProtNLM"/>
    </source>
</evidence>
<sequence length="325" mass="36099">MKNFLSLALLVPAATLSATENRMCAQVCWTHYIGDPNCESSCLKHPSYSPQSATAAEQCIANCLTEDSDSADLMAFAECRTNCLDQYFGEFLRSYSPNSKRSALVIMSDFYSPRVVCEDPEEYDRIYGKCLEDCWEKYPVHPQSSFINRTECRKGCSLRIVYRPPMHSKRDATPPSSVPSDSLDNDYESNYCDDFSFDMEERVCKALCFGEDDEGCFLDCSLSLDSHVEEFQLVIRCTIFCLRGDALVDGANLSFLACVQGCLVESGLTSSLPEAISPSSNETNSTRAAVQYAMNQRSSAGSAYNSCRYYPWIPLIALGVASGLF</sequence>
<evidence type="ECO:0000256" key="1">
    <source>
        <dbReference type="SAM" id="SignalP"/>
    </source>
</evidence>
<keyword evidence="1" id="KW-0732">Signal</keyword>
<gene>
    <name evidence="2" type="ORF">B9Z19DRAFT_1110759</name>
</gene>
<reference evidence="2 3" key="1">
    <citation type="submission" date="2017-04" db="EMBL/GenBank/DDBJ databases">
        <title>Draft genome sequence of Tuber borchii Vittad., a whitish edible truffle.</title>
        <authorList>
            <consortium name="DOE Joint Genome Institute"/>
            <person name="Murat C."/>
            <person name="Kuo A."/>
            <person name="Barry K.W."/>
            <person name="Clum A."/>
            <person name="Dockter R.B."/>
            <person name="Fauchery L."/>
            <person name="Iotti M."/>
            <person name="Kohler A."/>
            <person name="Labutti K."/>
            <person name="Lindquist E.A."/>
            <person name="Lipzen A."/>
            <person name="Ohm R.A."/>
            <person name="Wang M."/>
            <person name="Grigoriev I.V."/>
            <person name="Zambonelli A."/>
            <person name="Martin F.M."/>
        </authorList>
    </citation>
    <scope>NUCLEOTIDE SEQUENCE [LARGE SCALE GENOMIC DNA]</scope>
    <source>
        <strain evidence="2 3">Tbo3840</strain>
    </source>
</reference>
<dbReference type="Proteomes" id="UP000244722">
    <property type="component" value="Unassembled WGS sequence"/>
</dbReference>
<dbReference type="EMBL" id="NESQ01000311">
    <property type="protein sequence ID" value="PUU74253.1"/>
    <property type="molecule type" value="Genomic_DNA"/>
</dbReference>
<feature type="chain" id="PRO_5015606189" description="Extracellular membrane protein CFEM domain-containing protein" evidence="1">
    <location>
        <begin position="19"/>
        <end position="325"/>
    </location>
</feature>